<sequence>MTVYCCPPFPALSNNRGRQFILFEPSFLSALRLTLDVSSHVPNAGDIAFIVTCGVRETIQNTGPVKQMKLTLFLLVAEGRAATPRPFMTEDRHKLSERIRESTEAWIRLSEIARVYVFLLVKITAQSRRQLILVDKMADRVQTTSIPRAVRVTTRLSEQSLVHFWRSHVGRNSLNRMVLKAGLKLAAGGIEGWWEERYRDCYCATSGYRHHTLFRVFSIVALNLVRARTSGADSVFAYSNQLPWKTSIQTFKCDPPR</sequence>
<gene>
    <name evidence="1" type="ORF">R3P38DRAFT_3348606</name>
</gene>
<proteinExistence type="predicted"/>
<name>A0AAW0CUE3_9AGAR</name>
<reference evidence="1 2" key="1">
    <citation type="journal article" date="2024" name="J Genomics">
        <title>Draft genome sequencing and assembly of Favolaschia claudopus CIRM-BRFM 2984 isolated from oak limbs.</title>
        <authorList>
            <person name="Navarro D."/>
            <person name="Drula E."/>
            <person name="Chaduli D."/>
            <person name="Cazenave R."/>
            <person name="Ahrendt S."/>
            <person name="Wang J."/>
            <person name="Lipzen A."/>
            <person name="Daum C."/>
            <person name="Barry K."/>
            <person name="Grigoriev I.V."/>
            <person name="Favel A."/>
            <person name="Rosso M.N."/>
            <person name="Martin F."/>
        </authorList>
    </citation>
    <scope>NUCLEOTIDE SEQUENCE [LARGE SCALE GENOMIC DNA]</scope>
    <source>
        <strain evidence="1 2">CIRM-BRFM 2984</strain>
    </source>
</reference>
<dbReference type="AlphaFoldDB" id="A0AAW0CUE3"/>
<organism evidence="1 2">
    <name type="scientific">Favolaschia claudopus</name>
    <dbReference type="NCBI Taxonomy" id="2862362"/>
    <lineage>
        <taxon>Eukaryota</taxon>
        <taxon>Fungi</taxon>
        <taxon>Dikarya</taxon>
        <taxon>Basidiomycota</taxon>
        <taxon>Agaricomycotina</taxon>
        <taxon>Agaricomycetes</taxon>
        <taxon>Agaricomycetidae</taxon>
        <taxon>Agaricales</taxon>
        <taxon>Marasmiineae</taxon>
        <taxon>Mycenaceae</taxon>
        <taxon>Favolaschia</taxon>
    </lineage>
</organism>
<accession>A0AAW0CUE3</accession>
<evidence type="ECO:0000313" key="1">
    <source>
        <dbReference type="EMBL" id="KAK7042683.1"/>
    </source>
</evidence>
<comment type="caution">
    <text evidence="1">The sequence shown here is derived from an EMBL/GenBank/DDBJ whole genome shotgun (WGS) entry which is preliminary data.</text>
</comment>
<protein>
    <submittedName>
        <fullName evidence="1">Uncharacterized protein</fullName>
    </submittedName>
</protein>
<dbReference type="Proteomes" id="UP001362999">
    <property type="component" value="Unassembled WGS sequence"/>
</dbReference>
<dbReference type="EMBL" id="JAWWNJ010000013">
    <property type="protein sequence ID" value="KAK7042683.1"/>
    <property type="molecule type" value="Genomic_DNA"/>
</dbReference>
<evidence type="ECO:0000313" key="2">
    <source>
        <dbReference type="Proteomes" id="UP001362999"/>
    </source>
</evidence>
<keyword evidence="2" id="KW-1185">Reference proteome</keyword>